<dbReference type="Proteomes" id="UP000236723">
    <property type="component" value="Unassembled WGS sequence"/>
</dbReference>
<evidence type="ECO:0000259" key="5">
    <source>
        <dbReference type="Pfam" id="PF00724"/>
    </source>
</evidence>
<evidence type="ECO:0000256" key="4">
    <source>
        <dbReference type="SAM" id="MobiDB-lite"/>
    </source>
</evidence>
<organism evidence="6 7">
    <name type="scientific">Thermomonospora echinospora</name>
    <dbReference type="NCBI Taxonomy" id="1992"/>
    <lineage>
        <taxon>Bacteria</taxon>
        <taxon>Bacillati</taxon>
        <taxon>Actinomycetota</taxon>
        <taxon>Actinomycetes</taxon>
        <taxon>Streptosporangiales</taxon>
        <taxon>Thermomonosporaceae</taxon>
        <taxon>Thermomonospora</taxon>
    </lineage>
</organism>
<dbReference type="RefSeq" id="WP_103942936.1">
    <property type="nucleotide sequence ID" value="NZ_FNVO01000019.1"/>
</dbReference>
<dbReference type="InterPro" id="IPR001155">
    <property type="entry name" value="OxRdtase_FMN_N"/>
</dbReference>
<dbReference type="OrthoDB" id="3169239at2"/>
<feature type="region of interest" description="Disordered" evidence="4">
    <location>
        <begin position="367"/>
        <end position="401"/>
    </location>
</feature>
<keyword evidence="7" id="KW-1185">Reference proteome</keyword>
<dbReference type="InterPro" id="IPR045247">
    <property type="entry name" value="Oye-like"/>
</dbReference>
<evidence type="ECO:0000313" key="7">
    <source>
        <dbReference type="Proteomes" id="UP000236723"/>
    </source>
</evidence>
<feature type="domain" description="NADH:flavin oxidoreductase/NADH oxidase N-terminal" evidence="5">
    <location>
        <begin position="3"/>
        <end position="347"/>
    </location>
</feature>
<accession>A0A1H6DMI4</accession>
<dbReference type="EMBL" id="FNVO01000019">
    <property type="protein sequence ID" value="SEG86597.1"/>
    <property type="molecule type" value="Genomic_DNA"/>
</dbReference>
<dbReference type="AlphaFoldDB" id="A0A1H6DMI4"/>
<dbReference type="SUPFAM" id="SSF51395">
    <property type="entry name" value="FMN-linked oxidoreductases"/>
    <property type="match status" value="1"/>
</dbReference>
<dbReference type="GO" id="GO:0010181">
    <property type="term" value="F:FMN binding"/>
    <property type="evidence" value="ECO:0007669"/>
    <property type="project" value="InterPro"/>
</dbReference>
<evidence type="ECO:0000256" key="3">
    <source>
        <dbReference type="ARBA" id="ARBA00023002"/>
    </source>
</evidence>
<reference evidence="7" key="1">
    <citation type="submission" date="2016-10" db="EMBL/GenBank/DDBJ databases">
        <authorList>
            <person name="Varghese N."/>
            <person name="Submissions S."/>
        </authorList>
    </citation>
    <scope>NUCLEOTIDE SEQUENCE [LARGE SCALE GENOMIC DNA]</scope>
    <source>
        <strain evidence="7">DSM 43163</strain>
    </source>
</reference>
<name>A0A1H6DMI4_9ACTN</name>
<evidence type="ECO:0000256" key="1">
    <source>
        <dbReference type="ARBA" id="ARBA00001917"/>
    </source>
</evidence>
<gene>
    <name evidence="6" type="ORF">SAMN04489712_119122</name>
</gene>
<comment type="cofactor">
    <cofactor evidence="1">
        <name>FMN</name>
        <dbReference type="ChEBI" id="CHEBI:58210"/>
    </cofactor>
</comment>
<keyword evidence="3" id="KW-0560">Oxidoreductase</keyword>
<dbReference type="Gene3D" id="3.20.20.70">
    <property type="entry name" value="Aldolase class I"/>
    <property type="match status" value="1"/>
</dbReference>
<proteinExistence type="inferred from homology"/>
<dbReference type="Pfam" id="PF00724">
    <property type="entry name" value="Oxidored_FMN"/>
    <property type="match status" value="1"/>
</dbReference>
<evidence type="ECO:0000256" key="2">
    <source>
        <dbReference type="ARBA" id="ARBA00005979"/>
    </source>
</evidence>
<protein>
    <submittedName>
        <fullName evidence="6">2,4-dienoyl-CoA reductase</fullName>
    </submittedName>
</protein>
<dbReference type="InterPro" id="IPR013785">
    <property type="entry name" value="Aldolase_TIM"/>
</dbReference>
<dbReference type="CDD" id="cd02933">
    <property type="entry name" value="OYE_like_FMN"/>
    <property type="match status" value="1"/>
</dbReference>
<dbReference type="FunFam" id="3.20.20.70:FF:000059">
    <property type="entry name" value="N-ethylmaleimide reductase, FMN-linked"/>
    <property type="match status" value="1"/>
</dbReference>
<dbReference type="PANTHER" id="PTHR22893:SF91">
    <property type="entry name" value="NADPH DEHYDROGENASE 2-RELATED"/>
    <property type="match status" value="1"/>
</dbReference>
<feature type="compositionally biased region" description="Basic and acidic residues" evidence="4">
    <location>
        <begin position="392"/>
        <end position="401"/>
    </location>
</feature>
<sequence length="401" mass="43333">MTSLFDGFDLRGLCLPNRVVMAPMTRARALTGVPDDMTTRYYAQRADAGLIVSEGSPVSKEGTGYAFTPGLYTDEQVAGWRSVTDAVRAQKGRMFAQLWHVGWASHVSLQENGKVPVSSTANAVGTVAFAYRPDGSTGMLPATPPRALGADEVARVVADFAAAAANADAAGFHGIELQAANGYLFEQFLNSRVNDRMDRYGATTVADRIRFTLEVVDAVADRIGAHRVGIRLSPYSTINFMPADDKTDETYRALGDELASRGIAYIHVSDNSDHRSEIGRAAGEELSAFLREWRPVLGDTALVLAGRQSLEKATRLIGEGTIDLAAFGRPFISNPDLVERLREGIPLAKPDRATYYTGGVRGYVDYPAAGRPASPGEGRERRAVRVVPARDQQGRPERGLV</sequence>
<dbReference type="GO" id="GO:0016628">
    <property type="term" value="F:oxidoreductase activity, acting on the CH-CH group of donors, NAD or NADP as acceptor"/>
    <property type="evidence" value="ECO:0007669"/>
    <property type="project" value="UniProtKB-ARBA"/>
</dbReference>
<comment type="similarity">
    <text evidence="2">Belongs to the NADH:flavin oxidoreductase/NADH oxidase family.</text>
</comment>
<dbReference type="PANTHER" id="PTHR22893">
    <property type="entry name" value="NADH OXIDOREDUCTASE-RELATED"/>
    <property type="match status" value="1"/>
</dbReference>
<dbReference type="GO" id="GO:0005829">
    <property type="term" value="C:cytosol"/>
    <property type="evidence" value="ECO:0007669"/>
    <property type="project" value="UniProtKB-ARBA"/>
</dbReference>
<evidence type="ECO:0000313" key="6">
    <source>
        <dbReference type="EMBL" id="SEG86597.1"/>
    </source>
</evidence>